<accession>A0A3S3S872</accession>
<evidence type="ECO:0000313" key="2">
    <source>
        <dbReference type="Proteomes" id="UP000287687"/>
    </source>
</evidence>
<evidence type="ECO:0000313" key="1">
    <source>
        <dbReference type="EMBL" id="RWX79242.1"/>
    </source>
</evidence>
<dbReference type="InterPro" id="IPR027417">
    <property type="entry name" value="P-loop_NTPase"/>
</dbReference>
<proteinExistence type="predicted"/>
<dbReference type="EMBL" id="SBIP01000002">
    <property type="protein sequence ID" value="RWX79242.1"/>
    <property type="molecule type" value="Genomic_DNA"/>
</dbReference>
<evidence type="ECO:0008006" key="3">
    <source>
        <dbReference type="Google" id="ProtNLM"/>
    </source>
</evidence>
<name>A0A3S3S872_9HYPH</name>
<dbReference type="Proteomes" id="UP000287687">
    <property type="component" value="Unassembled WGS sequence"/>
</dbReference>
<comment type="caution">
    <text evidence="1">The sequence shown here is derived from an EMBL/GenBank/DDBJ whole genome shotgun (WGS) entry which is preliminary data.</text>
</comment>
<dbReference type="Pfam" id="PF13671">
    <property type="entry name" value="AAA_33"/>
    <property type="match status" value="1"/>
</dbReference>
<keyword evidence="2" id="KW-1185">Reference proteome</keyword>
<protein>
    <recommendedName>
        <fullName evidence="3">Adenylyl-sulfate kinase</fullName>
    </recommendedName>
</protein>
<dbReference type="PANTHER" id="PTHR37807:SF3">
    <property type="entry name" value="OS07G0160300 PROTEIN"/>
    <property type="match status" value="1"/>
</dbReference>
<reference evidence="1 2" key="1">
    <citation type="submission" date="2019-01" db="EMBL/GenBank/DDBJ databases">
        <title>The draft genome of Rhizobium sp. 24NR.</title>
        <authorList>
            <person name="Liu L."/>
            <person name="Liang L."/>
            <person name="Shi S."/>
            <person name="Xu L."/>
            <person name="Wang X."/>
            <person name="Li L."/>
            <person name="Zhang X."/>
        </authorList>
    </citation>
    <scope>NUCLEOTIDE SEQUENCE [LARGE SCALE GENOMIC DNA]</scope>
    <source>
        <strain evidence="1 2">24NR</strain>
    </source>
</reference>
<organism evidence="1 2">
    <name type="scientific">Neorhizobium lilium</name>
    <dbReference type="NCBI Taxonomy" id="2503024"/>
    <lineage>
        <taxon>Bacteria</taxon>
        <taxon>Pseudomonadati</taxon>
        <taxon>Pseudomonadota</taxon>
        <taxon>Alphaproteobacteria</taxon>
        <taxon>Hyphomicrobiales</taxon>
        <taxon>Rhizobiaceae</taxon>
        <taxon>Rhizobium/Agrobacterium group</taxon>
        <taxon>Neorhizobium</taxon>
    </lineage>
</organism>
<dbReference type="OrthoDB" id="3819922at2"/>
<dbReference type="PANTHER" id="PTHR37807">
    <property type="entry name" value="OS07G0160300 PROTEIN"/>
    <property type="match status" value="1"/>
</dbReference>
<gene>
    <name evidence="1" type="ORF">EPK99_11835</name>
</gene>
<dbReference type="Gene3D" id="3.40.50.300">
    <property type="entry name" value="P-loop containing nucleotide triphosphate hydrolases"/>
    <property type="match status" value="1"/>
</dbReference>
<dbReference type="SUPFAM" id="SSF52540">
    <property type="entry name" value="P-loop containing nucleoside triphosphate hydrolases"/>
    <property type="match status" value="1"/>
</dbReference>
<sequence>MLIIFGELPGSGKSTIAQSLAREIKALYLRVDSLEQAIRSSGMLAADVGPAGYMAMYRVAADNLRLGHVVIVDSVNPIEITRTAFQEVALHASAPFLEVEVVCSDVAIHRHRVETRFSPVEGLTPPTWREVEMLEYEPWIDPHIRLDTALLSVEQSVAKVVAAIQSAAAQAKA</sequence>
<dbReference type="RefSeq" id="WP_128443216.1">
    <property type="nucleotide sequence ID" value="NZ_SBIP01000002.1"/>
</dbReference>
<dbReference type="AlphaFoldDB" id="A0A3S3S872"/>